<dbReference type="EMBL" id="FMZH01000008">
    <property type="protein sequence ID" value="SDD83270.1"/>
    <property type="molecule type" value="Genomic_DNA"/>
</dbReference>
<gene>
    <name evidence="1" type="ORF">SAMN04488024_10891</name>
</gene>
<dbReference type="Proteomes" id="UP000199455">
    <property type="component" value="Unassembled WGS sequence"/>
</dbReference>
<dbReference type="STRING" id="390242.SAMN04488024_10891"/>
<evidence type="ECO:0000313" key="2">
    <source>
        <dbReference type="Proteomes" id="UP000199455"/>
    </source>
</evidence>
<organism evidence="1 2">
    <name type="scientific">Pedobacter soli</name>
    <dbReference type="NCBI Taxonomy" id="390242"/>
    <lineage>
        <taxon>Bacteria</taxon>
        <taxon>Pseudomonadati</taxon>
        <taxon>Bacteroidota</taxon>
        <taxon>Sphingobacteriia</taxon>
        <taxon>Sphingobacteriales</taxon>
        <taxon>Sphingobacteriaceae</taxon>
        <taxon>Pedobacter</taxon>
    </lineage>
</organism>
<name>A0A1G6XYX8_9SPHI</name>
<accession>A0A1G6XYX8</accession>
<protein>
    <submittedName>
        <fullName evidence="1">Uncharacterized protein</fullName>
    </submittedName>
</protein>
<keyword evidence="2" id="KW-1185">Reference proteome</keyword>
<sequence length="42" mass="4996">MGPYYEIIEHHPRDIPKSYGSNEATFVVNGKTEPSRIYWRKK</sequence>
<proteinExistence type="predicted"/>
<dbReference type="AlphaFoldDB" id="A0A1G6XYX8"/>
<reference evidence="2" key="1">
    <citation type="submission" date="2016-10" db="EMBL/GenBank/DDBJ databases">
        <authorList>
            <person name="Varghese N."/>
            <person name="Submissions S."/>
        </authorList>
    </citation>
    <scope>NUCLEOTIDE SEQUENCE [LARGE SCALE GENOMIC DNA]</scope>
    <source>
        <strain evidence="2">DSM 18609</strain>
    </source>
</reference>
<evidence type="ECO:0000313" key="1">
    <source>
        <dbReference type="EMBL" id="SDD83270.1"/>
    </source>
</evidence>